<comment type="caution">
    <text evidence="2">The sequence shown here is derived from an EMBL/GenBank/DDBJ whole genome shotgun (WGS) entry which is preliminary data.</text>
</comment>
<keyword evidence="1" id="KW-0472">Membrane</keyword>
<gene>
    <name evidence="2" type="ORF">GCM10010140_36010</name>
</gene>
<dbReference type="EMBL" id="BMQJ01000008">
    <property type="protein sequence ID" value="GGQ02614.1"/>
    <property type="molecule type" value="Genomic_DNA"/>
</dbReference>
<evidence type="ECO:0000313" key="2">
    <source>
        <dbReference type="EMBL" id="GGQ02614.1"/>
    </source>
</evidence>
<dbReference type="RefSeq" id="WP_189247626.1">
    <property type="nucleotide sequence ID" value="NZ_BMQJ01000008.1"/>
</dbReference>
<keyword evidence="1" id="KW-1133">Transmembrane helix</keyword>
<accession>A0ABQ2QYV1</accession>
<evidence type="ECO:0000313" key="3">
    <source>
        <dbReference type="Proteomes" id="UP000611554"/>
    </source>
</evidence>
<feature type="transmembrane region" description="Helical" evidence="1">
    <location>
        <begin position="153"/>
        <end position="173"/>
    </location>
</feature>
<reference evidence="3" key="1">
    <citation type="journal article" date="2019" name="Int. J. Syst. Evol. Microbiol.">
        <title>The Global Catalogue of Microorganisms (GCM) 10K type strain sequencing project: providing services to taxonomists for standard genome sequencing and annotation.</title>
        <authorList>
            <consortium name="The Broad Institute Genomics Platform"/>
            <consortium name="The Broad Institute Genome Sequencing Center for Infectious Disease"/>
            <person name="Wu L."/>
            <person name="Ma J."/>
        </authorList>
    </citation>
    <scope>NUCLEOTIDE SEQUENCE [LARGE SCALE GENOMIC DNA]</scope>
    <source>
        <strain evidence="3">JCM 3115</strain>
    </source>
</reference>
<organism evidence="2 3">
    <name type="scientific">Streptosporangium pseudovulgare</name>
    <dbReference type="NCBI Taxonomy" id="35765"/>
    <lineage>
        <taxon>Bacteria</taxon>
        <taxon>Bacillati</taxon>
        <taxon>Actinomycetota</taxon>
        <taxon>Actinomycetes</taxon>
        <taxon>Streptosporangiales</taxon>
        <taxon>Streptosporangiaceae</taxon>
        <taxon>Streptosporangium</taxon>
    </lineage>
</organism>
<name>A0ABQ2QYV1_9ACTN</name>
<evidence type="ECO:0000256" key="1">
    <source>
        <dbReference type="SAM" id="Phobius"/>
    </source>
</evidence>
<sequence>MDVYSSGTGLYTTSLAMCVASAAIPGSPMFSYACRMAAASIGVLYSSPSDIKGCGDGWKGLNPHIENTKTAINDAAKSVTDEEWKKMGREEFDAAYKQFCDELDKCKGMNDAVGSCMDGAAKMSFAGALVSTTGSGILFGFAMAALAGKVVPGIGQAASLAIQSAGITYANIFQTGLKSMATKNLKVLAAAAMIAGMAGQFFSQSTQQKLSTATTPTNGDMPAFEQVMIEGLPVSTKGLPGASGMPGLPGS</sequence>
<keyword evidence="1" id="KW-0812">Transmembrane</keyword>
<feature type="transmembrane region" description="Helical" evidence="1">
    <location>
        <begin position="125"/>
        <end position="147"/>
    </location>
</feature>
<protein>
    <submittedName>
        <fullName evidence="2">Uncharacterized protein</fullName>
    </submittedName>
</protein>
<keyword evidence="3" id="KW-1185">Reference proteome</keyword>
<feature type="transmembrane region" description="Helical" evidence="1">
    <location>
        <begin position="185"/>
        <end position="202"/>
    </location>
</feature>
<proteinExistence type="predicted"/>
<dbReference type="Proteomes" id="UP000611554">
    <property type="component" value="Unassembled WGS sequence"/>
</dbReference>